<gene>
    <name evidence="3" type="ORF">JAAARDRAFT_29561</name>
</gene>
<organism evidence="3 4">
    <name type="scientific">Jaapia argillacea MUCL 33604</name>
    <dbReference type="NCBI Taxonomy" id="933084"/>
    <lineage>
        <taxon>Eukaryota</taxon>
        <taxon>Fungi</taxon>
        <taxon>Dikarya</taxon>
        <taxon>Basidiomycota</taxon>
        <taxon>Agaricomycotina</taxon>
        <taxon>Agaricomycetes</taxon>
        <taxon>Agaricomycetidae</taxon>
        <taxon>Jaapiales</taxon>
        <taxon>Jaapiaceae</taxon>
        <taxon>Jaapia</taxon>
    </lineage>
</organism>
<dbReference type="AlphaFoldDB" id="A0A067Q9C0"/>
<dbReference type="InterPro" id="IPR057678">
    <property type="entry name" value="DUF7918"/>
</dbReference>
<dbReference type="Pfam" id="PF25534">
    <property type="entry name" value="DUF7918"/>
    <property type="match status" value="1"/>
</dbReference>
<dbReference type="Proteomes" id="UP000027265">
    <property type="component" value="Unassembled WGS sequence"/>
</dbReference>
<feature type="domain" description="DUF7918" evidence="2">
    <location>
        <begin position="7"/>
        <end position="210"/>
    </location>
</feature>
<dbReference type="PANTHER" id="PTHR36223:SF1">
    <property type="entry name" value="TRANSCRIPTION ELONGATION FACTOR EAF N-TERMINAL DOMAIN-CONTAINING PROTEIN"/>
    <property type="match status" value="1"/>
</dbReference>
<dbReference type="HOGENOM" id="CLU_060356_0_1_1"/>
<dbReference type="STRING" id="933084.A0A067Q9C0"/>
<sequence>MLRLRELEASITVDGSELEQYDTRLAQSDQEATCWIPSEAGKSFSITWNDSLTSREDCMVAKIEIDGVKCGGRVMYPPNHGKWSSSMHSKNYVSASSASTRAFFFQRTKSSDPIPHPKIDDHPEHTREIVLRIWRVQIGTHRRCERAPINLPEMSGTSNGAEPPRIQFGHEITCRKRTNPKCTTLDPQPYATFIFKYRPAEVLKARGIIPSVKPVPIDADLKSGAKRKRTTPTQEEESQENQPKTQRKTAQKGSKAKKSKGDPLRDKEIVEVA</sequence>
<feature type="region of interest" description="Disordered" evidence="1">
    <location>
        <begin position="215"/>
        <end position="273"/>
    </location>
</feature>
<keyword evidence="4" id="KW-1185">Reference proteome</keyword>
<dbReference type="EMBL" id="KL197710">
    <property type="protein sequence ID" value="KDQ63544.1"/>
    <property type="molecule type" value="Genomic_DNA"/>
</dbReference>
<evidence type="ECO:0000313" key="4">
    <source>
        <dbReference type="Proteomes" id="UP000027265"/>
    </source>
</evidence>
<feature type="compositionally biased region" description="Basic residues" evidence="1">
    <location>
        <begin position="245"/>
        <end position="258"/>
    </location>
</feature>
<evidence type="ECO:0000259" key="2">
    <source>
        <dbReference type="Pfam" id="PF25534"/>
    </source>
</evidence>
<evidence type="ECO:0000256" key="1">
    <source>
        <dbReference type="SAM" id="MobiDB-lite"/>
    </source>
</evidence>
<name>A0A067Q9C0_9AGAM</name>
<evidence type="ECO:0000313" key="3">
    <source>
        <dbReference type="EMBL" id="KDQ63544.1"/>
    </source>
</evidence>
<dbReference type="PANTHER" id="PTHR36223">
    <property type="entry name" value="BETA-LACTAMASE-TYPE TRANSPEPTIDASE FOLD DOMAIN CONTAINING PROTEIN"/>
    <property type="match status" value="1"/>
</dbReference>
<feature type="compositionally biased region" description="Basic and acidic residues" evidence="1">
    <location>
        <begin position="259"/>
        <end position="273"/>
    </location>
</feature>
<accession>A0A067Q9C0</accession>
<reference evidence="4" key="1">
    <citation type="journal article" date="2014" name="Proc. Natl. Acad. Sci. U.S.A.">
        <title>Extensive sampling of basidiomycete genomes demonstrates inadequacy of the white-rot/brown-rot paradigm for wood decay fungi.</title>
        <authorList>
            <person name="Riley R."/>
            <person name="Salamov A.A."/>
            <person name="Brown D.W."/>
            <person name="Nagy L.G."/>
            <person name="Floudas D."/>
            <person name="Held B.W."/>
            <person name="Levasseur A."/>
            <person name="Lombard V."/>
            <person name="Morin E."/>
            <person name="Otillar R."/>
            <person name="Lindquist E.A."/>
            <person name="Sun H."/>
            <person name="LaButti K.M."/>
            <person name="Schmutz J."/>
            <person name="Jabbour D."/>
            <person name="Luo H."/>
            <person name="Baker S.E."/>
            <person name="Pisabarro A.G."/>
            <person name="Walton J.D."/>
            <person name="Blanchette R.A."/>
            <person name="Henrissat B."/>
            <person name="Martin F."/>
            <person name="Cullen D."/>
            <person name="Hibbett D.S."/>
            <person name="Grigoriev I.V."/>
        </authorList>
    </citation>
    <scope>NUCLEOTIDE SEQUENCE [LARGE SCALE GENOMIC DNA]</scope>
    <source>
        <strain evidence="4">MUCL 33604</strain>
    </source>
</reference>
<proteinExistence type="predicted"/>
<protein>
    <recommendedName>
        <fullName evidence="2">DUF7918 domain-containing protein</fullName>
    </recommendedName>
</protein>
<dbReference type="InParanoid" id="A0A067Q9C0"/>
<dbReference type="OrthoDB" id="3364132at2759"/>